<dbReference type="SUPFAM" id="SSF56645">
    <property type="entry name" value="Acyl-CoA dehydrogenase NM domain-like"/>
    <property type="match status" value="1"/>
</dbReference>
<reference evidence="3 4" key="1">
    <citation type="submission" date="2023-07" db="EMBL/GenBank/DDBJ databases">
        <title>Genomic Encyclopedia of Type Strains, Phase IV (KMG-IV): sequencing the most valuable type-strain genomes for metagenomic binning, comparative biology and taxonomic classification.</title>
        <authorList>
            <person name="Goeker M."/>
        </authorList>
    </citation>
    <scope>NUCLEOTIDE SEQUENCE [LARGE SCALE GENOMIC DNA]</scope>
    <source>
        <strain evidence="3 4">DSM 3770</strain>
    </source>
</reference>
<dbReference type="Proteomes" id="UP001241747">
    <property type="component" value="Unassembled WGS sequence"/>
</dbReference>
<feature type="domain" description="Acyl-CoA dehydrogenase C-terminal" evidence="2">
    <location>
        <begin position="246"/>
        <end position="380"/>
    </location>
</feature>
<keyword evidence="4" id="KW-1185">Reference proteome</keyword>
<comment type="caution">
    <text evidence="3">The sequence shown here is derived from an EMBL/GenBank/DDBJ whole genome shotgun (WGS) entry which is preliminary data.</text>
</comment>
<protein>
    <submittedName>
        <fullName evidence="3">Alkylation response protein AidB-like acyl-CoA dehydrogenase</fullName>
    </submittedName>
</protein>
<dbReference type="PANTHER" id="PTHR43884">
    <property type="entry name" value="ACYL-COA DEHYDROGENASE"/>
    <property type="match status" value="1"/>
</dbReference>
<organism evidence="3 4">
    <name type="scientific">Xanthobacter agilis</name>
    <dbReference type="NCBI Taxonomy" id="47492"/>
    <lineage>
        <taxon>Bacteria</taxon>
        <taxon>Pseudomonadati</taxon>
        <taxon>Pseudomonadota</taxon>
        <taxon>Alphaproteobacteria</taxon>
        <taxon>Hyphomicrobiales</taxon>
        <taxon>Xanthobacteraceae</taxon>
        <taxon>Xanthobacter</taxon>
    </lineage>
</organism>
<sequence>MTIAQKIVAAPAASPFGVAELEPVIARIAARAEAPGRRAEDVRADVESLRSAGFGAFRLPKAEGGAGAKVPDLIGVVIALAEVDSNLPHVLRNHFLFVEKAQRSKASPKFTRWLDEVRAGRLFGLGASETGIQNIGAGSGNTVVRPEGSGFVLDGVKYYSTGNAFTDYIYVNARTPEGVPVAAVVPRQREGVSVLDDWDGIGQELTASGTTTFSGVKLSADEVIVQAEEEAPVPHDATLAQLYLTSIVTGILKAVARDASGLIRSRDRNFYHATAARPAEDPQLQEALGRIASAAYVAEAAVLRAAEALDGAIETARAGAPDAALFEEAARRAAQSKVVLDGLALDAASRLFDVGGASAATRRAGLDRHWRNIRTLASHNPVAYKARALGRQLLDGTPLPAAAFF</sequence>
<evidence type="ECO:0000313" key="4">
    <source>
        <dbReference type="Proteomes" id="UP001241747"/>
    </source>
</evidence>
<accession>A0ABU0LI77</accession>
<dbReference type="EMBL" id="JAUSVY010000010">
    <property type="protein sequence ID" value="MDQ0506836.1"/>
    <property type="molecule type" value="Genomic_DNA"/>
</dbReference>
<dbReference type="InterPro" id="IPR037069">
    <property type="entry name" value="AcylCoA_DH/ox_N_sf"/>
</dbReference>
<evidence type="ECO:0000256" key="1">
    <source>
        <dbReference type="ARBA" id="ARBA00023002"/>
    </source>
</evidence>
<dbReference type="InterPro" id="IPR036250">
    <property type="entry name" value="AcylCo_DH-like_C"/>
</dbReference>
<proteinExistence type="predicted"/>
<dbReference type="PIRSF" id="PIRSF016578">
    <property type="entry name" value="HsaA"/>
    <property type="match status" value="1"/>
</dbReference>
<gene>
    <name evidence="3" type="ORF">QOZ94_003651</name>
</gene>
<dbReference type="Gene3D" id="2.40.110.10">
    <property type="entry name" value="Butyryl-CoA Dehydrogenase, subunit A, domain 2"/>
    <property type="match status" value="1"/>
</dbReference>
<evidence type="ECO:0000259" key="2">
    <source>
        <dbReference type="Pfam" id="PF08028"/>
    </source>
</evidence>
<evidence type="ECO:0000313" key="3">
    <source>
        <dbReference type="EMBL" id="MDQ0506836.1"/>
    </source>
</evidence>
<dbReference type="RefSeq" id="WP_237345960.1">
    <property type="nucleotide sequence ID" value="NZ_JABWGX010000014.1"/>
</dbReference>
<dbReference type="InterPro" id="IPR013107">
    <property type="entry name" value="Acyl-CoA_DH_C"/>
</dbReference>
<keyword evidence="1" id="KW-0560">Oxidoreductase</keyword>
<dbReference type="Gene3D" id="1.10.540.10">
    <property type="entry name" value="Acyl-CoA dehydrogenase/oxidase, N-terminal domain"/>
    <property type="match status" value="1"/>
</dbReference>
<dbReference type="Pfam" id="PF08028">
    <property type="entry name" value="Acyl-CoA_dh_2"/>
    <property type="match status" value="1"/>
</dbReference>
<dbReference type="InterPro" id="IPR046373">
    <property type="entry name" value="Acyl-CoA_Oxase/DH_mid-dom_sf"/>
</dbReference>
<dbReference type="PANTHER" id="PTHR43884:SF12">
    <property type="entry name" value="ISOVALERYL-COA DEHYDROGENASE, MITOCHONDRIAL-RELATED"/>
    <property type="match status" value="1"/>
</dbReference>
<dbReference type="InterPro" id="IPR009100">
    <property type="entry name" value="AcylCoA_DH/oxidase_NM_dom_sf"/>
</dbReference>
<dbReference type="Gene3D" id="1.20.140.10">
    <property type="entry name" value="Butyryl-CoA Dehydrogenase, subunit A, domain 3"/>
    <property type="match status" value="1"/>
</dbReference>
<name>A0ABU0LI77_XANAG</name>
<dbReference type="SUPFAM" id="SSF47203">
    <property type="entry name" value="Acyl-CoA dehydrogenase C-terminal domain-like"/>
    <property type="match status" value="1"/>
</dbReference>